<protein>
    <submittedName>
        <fullName evidence="1">Uncharacterized protein</fullName>
    </submittedName>
</protein>
<gene>
    <name evidence="1" type="ORF">CCUS01_12032</name>
</gene>
<keyword evidence="2" id="KW-1185">Reference proteome</keyword>
<comment type="caution">
    <text evidence="1">The sequence shown here is derived from an EMBL/GenBank/DDBJ whole genome shotgun (WGS) entry which is preliminary data.</text>
</comment>
<accession>A0AAI9U098</accession>
<reference evidence="1" key="1">
    <citation type="submission" date="2016-11" db="EMBL/GenBank/DDBJ databases">
        <title>The genome sequence of Colletotrichum cuscutae.</title>
        <authorList>
            <person name="Baroncelli R."/>
        </authorList>
    </citation>
    <scope>NUCLEOTIDE SEQUENCE</scope>
    <source>
        <strain evidence="1">IMI 304802</strain>
    </source>
</reference>
<dbReference type="Proteomes" id="UP001239213">
    <property type="component" value="Unassembled WGS sequence"/>
</dbReference>
<organism evidence="1 2">
    <name type="scientific">Colletotrichum cuscutae</name>
    <dbReference type="NCBI Taxonomy" id="1209917"/>
    <lineage>
        <taxon>Eukaryota</taxon>
        <taxon>Fungi</taxon>
        <taxon>Dikarya</taxon>
        <taxon>Ascomycota</taxon>
        <taxon>Pezizomycotina</taxon>
        <taxon>Sordariomycetes</taxon>
        <taxon>Hypocreomycetidae</taxon>
        <taxon>Glomerellales</taxon>
        <taxon>Glomerellaceae</taxon>
        <taxon>Colletotrichum</taxon>
        <taxon>Colletotrichum acutatum species complex</taxon>
    </lineage>
</organism>
<dbReference type="AlphaFoldDB" id="A0AAI9U098"/>
<proteinExistence type="predicted"/>
<sequence length="118" mass="12730">MVVPIIGPGSGRPIPQDAATELPLSIFFPDCYIPPFGMQAHEDVSPATAPRPADRPYKAKNLGVFVFSLVAESYVGILSHFFSFAARPSDRANFDSARSASYSQKHSLSRCGVLTSAR</sequence>
<dbReference type="EMBL" id="MPDP01000313">
    <property type="protein sequence ID" value="KAK1447957.1"/>
    <property type="molecule type" value="Genomic_DNA"/>
</dbReference>
<evidence type="ECO:0000313" key="2">
    <source>
        <dbReference type="Proteomes" id="UP001239213"/>
    </source>
</evidence>
<name>A0AAI9U098_9PEZI</name>
<evidence type="ECO:0000313" key="1">
    <source>
        <dbReference type="EMBL" id="KAK1447957.1"/>
    </source>
</evidence>